<reference evidence="8 9" key="1">
    <citation type="journal article" date="2024" name="Commun. Biol.">
        <title>Comparative genomic analysis of thermophilic fungi reveals convergent evolutionary adaptations and gene losses.</title>
        <authorList>
            <person name="Steindorff A.S."/>
            <person name="Aguilar-Pontes M.V."/>
            <person name="Robinson A.J."/>
            <person name="Andreopoulos B."/>
            <person name="LaButti K."/>
            <person name="Kuo A."/>
            <person name="Mondo S."/>
            <person name="Riley R."/>
            <person name="Otillar R."/>
            <person name="Haridas S."/>
            <person name="Lipzen A."/>
            <person name="Grimwood J."/>
            <person name="Schmutz J."/>
            <person name="Clum A."/>
            <person name="Reid I.D."/>
            <person name="Moisan M.C."/>
            <person name="Butler G."/>
            <person name="Nguyen T.T.M."/>
            <person name="Dewar K."/>
            <person name="Conant G."/>
            <person name="Drula E."/>
            <person name="Henrissat B."/>
            <person name="Hansel C."/>
            <person name="Singer S."/>
            <person name="Hutchinson M.I."/>
            <person name="de Vries R.P."/>
            <person name="Natvig D.O."/>
            <person name="Powell A.J."/>
            <person name="Tsang A."/>
            <person name="Grigoriev I.V."/>
        </authorList>
    </citation>
    <scope>NUCLEOTIDE SEQUENCE [LARGE SCALE GENOMIC DNA]</scope>
    <source>
        <strain evidence="8 9">CBS 620.91</strain>
    </source>
</reference>
<dbReference type="Proteomes" id="UP001583172">
    <property type="component" value="Unassembled WGS sequence"/>
</dbReference>
<feature type="transmembrane region" description="Helical" evidence="6">
    <location>
        <begin position="15"/>
        <end position="32"/>
    </location>
</feature>
<dbReference type="EMBL" id="JAZGSY010000098">
    <property type="protein sequence ID" value="KAL1840821.1"/>
    <property type="molecule type" value="Genomic_DNA"/>
</dbReference>
<protein>
    <recommendedName>
        <fullName evidence="7">Rhodopsin domain-containing protein</fullName>
    </recommendedName>
</protein>
<name>A0ABR3VHC0_HUMIN</name>
<evidence type="ECO:0000313" key="8">
    <source>
        <dbReference type="EMBL" id="KAL1840821.1"/>
    </source>
</evidence>
<evidence type="ECO:0000313" key="9">
    <source>
        <dbReference type="Proteomes" id="UP001583172"/>
    </source>
</evidence>
<comment type="subcellular location">
    <subcellularLocation>
        <location evidence="1">Membrane</location>
        <topology evidence="1">Multi-pass membrane protein</topology>
    </subcellularLocation>
</comment>
<evidence type="ECO:0000259" key="7">
    <source>
        <dbReference type="Pfam" id="PF20684"/>
    </source>
</evidence>
<evidence type="ECO:0000256" key="5">
    <source>
        <dbReference type="ARBA" id="ARBA00038359"/>
    </source>
</evidence>
<feature type="transmembrane region" description="Helical" evidence="6">
    <location>
        <begin position="81"/>
        <end position="102"/>
    </location>
</feature>
<gene>
    <name evidence="8" type="ORF">VTJ49DRAFT_7720</name>
</gene>
<dbReference type="Pfam" id="PF20684">
    <property type="entry name" value="Fung_rhodopsin"/>
    <property type="match status" value="1"/>
</dbReference>
<evidence type="ECO:0000256" key="1">
    <source>
        <dbReference type="ARBA" id="ARBA00004141"/>
    </source>
</evidence>
<comment type="caution">
    <text evidence="8">The sequence shown here is derived from an EMBL/GenBank/DDBJ whole genome shotgun (WGS) entry which is preliminary data.</text>
</comment>
<feature type="transmembrane region" description="Helical" evidence="6">
    <location>
        <begin position="123"/>
        <end position="144"/>
    </location>
</feature>
<dbReference type="PANTHER" id="PTHR33048:SF42">
    <property type="entry name" value="INTEGRAL MEMBRANE PROTEIN"/>
    <property type="match status" value="1"/>
</dbReference>
<accession>A0ABR3VHC0</accession>
<comment type="similarity">
    <text evidence="5">Belongs to the SAT4 family.</text>
</comment>
<feature type="domain" description="Rhodopsin" evidence="7">
    <location>
        <begin position="28"/>
        <end position="267"/>
    </location>
</feature>
<dbReference type="InterPro" id="IPR049326">
    <property type="entry name" value="Rhodopsin_dom_fungi"/>
</dbReference>
<sequence>MASVEDYGPRLNATIWPLTGGAALFLALRIFCKVLRHRPVAWDDYVLVASWCALATSCALLTVITTIGYGRHNQDIPAENFATVLLVSYVAGFFSMLAACWSKISFAITLLRIATTSHVLTRLLWTIIIVVNIVFAGNATAHFAQCWPPPRLWNPEVEGKCWPRIAMIRLNIAVAAFSGSVDILLALLPWLIVWNAAISRREKLSALFASSMGVFAGITSFLKIRTVDAAIGSKDMVDSVNLLIFGTAESAVTIVAVSIPILRALFSLAGIKDIEFSPVLPPLPLSPPPTQQKPPLASYQLPMPDVSSFSIEEGLGAPGVGKDRRSLSNASFEFDVEKHMEAMRDK</sequence>
<evidence type="ECO:0000256" key="3">
    <source>
        <dbReference type="ARBA" id="ARBA00022989"/>
    </source>
</evidence>
<organism evidence="8 9">
    <name type="scientific">Humicola insolens</name>
    <name type="common">Soft-rot fungus</name>
    <dbReference type="NCBI Taxonomy" id="85995"/>
    <lineage>
        <taxon>Eukaryota</taxon>
        <taxon>Fungi</taxon>
        <taxon>Dikarya</taxon>
        <taxon>Ascomycota</taxon>
        <taxon>Pezizomycotina</taxon>
        <taxon>Sordariomycetes</taxon>
        <taxon>Sordariomycetidae</taxon>
        <taxon>Sordariales</taxon>
        <taxon>Chaetomiaceae</taxon>
        <taxon>Mycothermus</taxon>
    </lineage>
</organism>
<dbReference type="PANTHER" id="PTHR33048">
    <property type="entry name" value="PTH11-LIKE INTEGRAL MEMBRANE PROTEIN (AFU_ORTHOLOGUE AFUA_5G11245)"/>
    <property type="match status" value="1"/>
</dbReference>
<feature type="transmembrane region" description="Helical" evidence="6">
    <location>
        <begin position="204"/>
        <end position="222"/>
    </location>
</feature>
<feature type="transmembrane region" description="Helical" evidence="6">
    <location>
        <begin position="242"/>
        <end position="262"/>
    </location>
</feature>
<feature type="transmembrane region" description="Helical" evidence="6">
    <location>
        <begin position="172"/>
        <end position="192"/>
    </location>
</feature>
<keyword evidence="9" id="KW-1185">Reference proteome</keyword>
<keyword evidence="3 6" id="KW-1133">Transmembrane helix</keyword>
<feature type="transmembrane region" description="Helical" evidence="6">
    <location>
        <begin position="44"/>
        <end position="69"/>
    </location>
</feature>
<keyword evidence="2 6" id="KW-0812">Transmembrane</keyword>
<dbReference type="InterPro" id="IPR052337">
    <property type="entry name" value="SAT4-like"/>
</dbReference>
<evidence type="ECO:0000256" key="2">
    <source>
        <dbReference type="ARBA" id="ARBA00022692"/>
    </source>
</evidence>
<proteinExistence type="inferred from homology"/>
<evidence type="ECO:0000256" key="6">
    <source>
        <dbReference type="SAM" id="Phobius"/>
    </source>
</evidence>
<keyword evidence="4 6" id="KW-0472">Membrane</keyword>
<evidence type="ECO:0000256" key="4">
    <source>
        <dbReference type="ARBA" id="ARBA00023136"/>
    </source>
</evidence>